<dbReference type="Pfam" id="PF00395">
    <property type="entry name" value="SLH"/>
    <property type="match status" value="1"/>
</dbReference>
<reference evidence="3" key="1">
    <citation type="submission" date="2021-06" db="EMBL/GenBank/DDBJ databases">
        <authorList>
            <person name="Criscuolo A."/>
        </authorList>
    </citation>
    <scope>NUCLEOTIDE SEQUENCE</scope>
    <source>
        <strain evidence="3">CIP111600</strain>
    </source>
</reference>
<evidence type="ECO:0000259" key="2">
    <source>
        <dbReference type="PROSITE" id="PS51272"/>
    </source>
</evidence>
<sequence>MDAGEPSAAIEPVFKTDYSGHWAENSIYWALKQSIVRGYEDGSFQPDRIVSEAEFLSMLIRLFPDGRSRAAELSATGEASEWSDPYYKLSSDAEYGLPTMGLTDTSARNKPITRGMVARMIAGTAGNNAPEDDAIRYLYVQGLSDGKTERTIAGFAAADSLTRAEAVQFLQKMADKGLNRQLHETSQVSPTAASLGQPAETTKPSTSKGNPESVVLKVKADPSKGFYWDYYMKIPVISPTRPGPLYLLVEPNNNGVLDSIEAYDLLVKNEIESSTGHAIARQLNVPYLIPVFPRYQGVYTHSLDRNTMQITSGNLQRLDLQLLAMIRDAQQRITERGLKVEQKVFMNGFSASAKFVERFSVLHPEEVRALTIGGVSGFSMIPAAEWEGTKLPYPIGTADQQSFTGHPFDLVAYNKVSRYIYMGELDDNDYFQSNDPTDLVNRLFGRRMMPERWNKTQTVLAKLGSTAQFVTYPKLGHSYKNKLMTDDIVYFFKVNGGEDNVQITPFVAPADRPKASP</sequence>
<dbReference type="AlphaFoldDB" id="A0A916K4P8"/>
<dbReference type="PROSITE" id="PS51272">
    <property type="entry name" value="SLH"/>
    <property type="match status" value="1"/>
</dbReference>
<feature type="compositionally biased region" description="Polar residues" evidence="1">
    <location>
        <begin position="184"/>
        <end position="210"/>
    </location>
</feature>
<comment type="caution">
    <text evidence="3">The sequence shown here is derived from an EMBL/GenBank/DDBJ whole genome shotgun (WGS) entry which is preliminary data.</text>
</comment>
<feature type="domain" description="SLH" evidence="2">
    <location>
        <begin position="10"/>
        <end position="73"/>
    </location>
</feature>
<keyword evidence="4" id="KW-1185">Reference proteome</keyword>
<proteinExistence type="predicted"/>
<dbReference type="Proteomes" id="UP000693672">
    <property type="component" value="Unassembled WGS sequence"/>
</dbReference>
<organism evidence="3 4">
    <name type="scientific">Paenibacillus solanacearum</name>
    <dbReference type="NCBI Taxonomy" id="2048548"/>
    <lineage>
        <taxon>Bacteria</taxon>
        <taxon>Bacillati</taxon>
        <taxon>Bacillota</taxon>
        <taxon>Bacilli</taxon>
        <taxon>Bacillales</taxon>
        <taxon>Paenibacillaceae</taxon>
        <taxon>Paenibacillus</taxon>
    </lineage>
</organism>
<evidence type="ECO:0000256" key="1">
    <source>
        <dbReference type="SAM" id="MobiDB-lite"/>
    </source>
</evidence>
<evidence type="ECO:0000313" key="4">
    <source>
        <dbReference type="Proteomes" id="UP000693672"/>
    </source>
</evidence>
<accession>A0A916K4P8</accession>
<name>A0A916K4P8_9BACL</name>
<dbReference type="InterPro" id="IPR001119">
    <property type="entry name" value="SLH_dom"/>
</dbReference>
<feature type="region of interest" description="Disordered" evidence="1">
    <location>
        <begin position="183"/>
        <end position="212"/>
    </location>
</feature>
<dbReference type="EMBL" id="CAJVAS010000012">
    <property type="protein sequence ID" value="CAG7629992.1"/>
    <property type="molecule type" value="Genomic_DNA"/>
</dbReference>
<protein>
    <recommendedName>
        <fullName evidence="2">SLH domain-containing protein</fullName>
    </recommendedName>
</protein>
<gene>
    <name evidence="3" type="ORF">PAESOLCIP111_03156</name>
</gene>
<evidence type="ECO:0000313" key="3">
    <source>
        <dbReference type="EMBL" id="CAG7629992.1"/>
    </source>
</evidence>